<keyword evidence="1" id="KW-0732">Signal</keyword>
<dbReference type="AlphaFoldDB" id="A0A1H4FP89"/>
<evidence type="ECO:0000256" key="1">
    <source>
        <dbReference type="SAM" id="SignalP"/>
    </source>
</evidence>
<feature type="signal peptide" evidence="1">
    <location>
        <begin position="1"/>
        <end position="23"/>
    </location>
</feature>
<feature type="chain" id="PRO_5011490724" evidence="1">
    <location>
        <begin position="24"/>
        <end position="180"/>
    </location>
</feature>
<dbReference type="Proteomes" id="UP000198703">
    <property type="component" value="Unassembled WGS sequence"/>
</dbReference>
<sequence length="180" mass="18571">MKQIRDLLMAAAAVAALGAPANAASLDATLTELAPSAPVTALAGLGPSDELFRIPYSITNNTGVTWQSFRLRAEFGSFFETADFPFEGPAGSFALFSTDISTAIGVMDIGGISIADGEVLNFTTDLQRGGGPQDFILFYAEASADAIENPNPNPIPLPAAAWLLLGGLGALGALARRRAA</sequence>
<organism evidence="2 3">
    <name type="scientific">Rubrimonas cliftonensis</name>
    <dbReference type="NCBI Taxonomy" id="89524"/>
    <lineage>
        <taxon>Bacteria</taxon>
        <taxon>Pseudomonadati</taxon>
        <taxon>Pseudomonadota</taxon>
        <taxon>Alphaproteobacteria</taxon>
        <taxon>Rhodobacterales</taxon>
        <taxon>Paracoccaceae</taxon>
        <taxon>Rubrimonas</taxon>
    </lineage>
</organism>
<reference evidence="2 3" key="1">
    <citation type="submission" date="2016-10" db="EMBL/GenBank/DDBJ databases">
        <authorList>
            <person name="de Groot N.N."/>
        </authorList>
    </citation>
    <scope>NUCLEOTIDE SEQUENCE [LARGE SCALE GENOMIC DNA]</scope>
    <source>
        <strain evidence="2 3">DSM 15345</strain>
    </source>
</reference>
<accession>A0A1H4FP89</accession>
<gene>
    <name evidence="2" type="ORF">SAMN05444370_12616</name>
</gene>
<dbReference type="EMBL" id="FNQM01000026">
    <property type="protein sequence ID" value="SEA99136.1"/>
    <property type="molecule type" value="Genomic_DNA"/>
</dbReference>
<evidence type="ECO:0000313" key="2">
    <source>
        <dbReference type="EMBL" id="SEA99136.1"/>
    </source>
</evidence>
<dbReference type="InterPro" id="IPR022472">
    <property type="entry name" value="VPLPA-CTERM"/>
</dbReference>
<protein>
    <submittedName>
        <fullName evidence="2">VPLPA-CTERM protein sorting domain-containing protein</fullName>
    </submittedName>
</protein>
<keyword evidence="3" id="KW-1185">Reference proteome</keyword>
<proteinExistence type="predicted"/>
<evidence type="ECO:0000313" key="3">
    <source>
        <dbReference type="Proteomes" id="UP000198703"/>
    </source>
</evidence>
<dbReference type="RefSeq" id="WP_093256178.1">
    <property type="nucleotide sequence ID" value="NZ_FNQM01000026.1"/>
</dbReference>
<dbReference type="NCBIfam" id="TIGR03370">
    <property type="entry name" value="VPLPA-CTERM"/>
    <property type="match status" value="1"/>
</dbReference>
<name>A0A1H4FP89_9RHOB</name>